<dbReference type="Pfam" id="PF11392">
    <property type="entry name" value="AllH"/>
    <property type="match status" value="1"/>
</dbReference>
<dbReference type="AlphaFoldDB" id="A0A0P6XMA6"/>
<evidence type="ECO:0008006" key="3">
    <source>
        <dbReference type="Google" id="ProtNLM"/>
    </source>
</evidence>
<dbReference type="RefSeq" id="WP_062158962.1">
    <property type="nucleotide sequence ID" value="NZ_DF967971.1"/>
</dbReference>
<dbReference type="Proteomes" id="UP000050514">
    <property type="component" value="Unassembled WGS sequence"/>
</dbReference>
<reference evidence="1 2" key="1">
    <citation type="submission" date="2015-07" db="EMBL/GenBank/DDBJ databases">
        <title>Draft genome of Bellilinea caldifistulae DSM 17877.</title>
        <authorList>
            <person name="Hemp J."/>
            <person name="Ward L.M."/>
            <person name="Pace L.A."/>
            <person name="Fischer W.W."/>
        </authorList>
    </citation>
    <scope>NUCLEOTIDE SEQUENCE [LARGE SCALE GENOMIC DNA]</scope>
    <source>
        <strain evidence="1 2">GOMI-1</strain>
    </source>
</reference>
<name>A0A0P6XMA6_9CHLR</name>
<evidence type="ECO:0000313" key="1">
    <source>
        <dbReference type="EMBL" id="KPL73035.1"/>
    </source>
</evidence>
<organism evidence="1 2">
    <name type="scientific">Bellilinea caldifistulae</name>
    <dbReference type="NCBI Taxonomy" id="360411"/>
    <lineage>
        <taxon>Bacteria</taxon>
        <taxon>Bacillati</taxon>
        <taxon>Chloroflexota</taxon>
        <taxon>Anaerolineae</taxon>
        <taxon>Anaerolineales</taxon>
        <taxon>Anaerolineaceae</taxon>
        <taxon>Bellilinea</taxon>
    </lineage>
</organism>
<proteinExistence type="predicted"/>
<dbReference type="InterPro" id="IPR021530">
    <property type="entry name" value="AllH-like"/>
</dbReference>
<accession>A0A0P6XMA6</accession>
<protein>
    <recommendedName>
        <fullName evidence="3">DUF2877 domain-containing protein</fullName>
    </recommendedName>
</protein>
<sequence>MKIFSANQIGLCAAESLKKNRSGEVIGITSKGVFLKLADQSILFLSNSRFGNPLTININSDLSVLPVHPGEPVNLSETTIHFEHSSTIIQTSKVTIYSSKRLSSPISTLPDLKQSVAVLLTLRSRLDHSVALLEEVLAFMDNSSPAHPSESETQLALERLVQNAIASPANCFLPIRFFAGRGRGLTPSGDDLLMGWIYTLYRWAGSPKLDLSQLHQVLLRAIESRTTSISLNLVKAAAQGEIDERLLHAFAMITGLRPVEDYAIQDVLEWGSSSGIEVCAGMGLGIFTLNRLIV</sequence>
<keyword evidence="2" id="KW-1185">Reference proteome</keyword>
<dbReference type="EMBL" id="LGHJ01000022">
    <property type="protein sequence ID" value="KPL73035.1"/>
    <property type="molecule type" value="Genomic_DNA"/>
</dbReference>
<dbReference type="OrthoDB" id="152735at2"/>
<dbReference type="STRING" id="360411.AC812_15340"/>
<gene>
    <name evidence="1" type="ORF">AC812_15340</name>
</gene>
<comment type="caution">
    <text evidence="1">The sequence shown here is derived from an EMBL/GenBank/DDBJ whole genome shotgun (WGS) entry which is preliminary data.</text>
</comment>
<evidence type="ECO:0000313" key="2">
    <source>
        <dbReference type="Proteomes" id="UP000050514"/>
    </source>
</evidence>